<proteinExistence type="predicted"/>
<feature type="non-terminal residue" evidence="1">
    <location>
        <position position="174"/>
    </location>
</feature>
<accession>A0A1D6EGN4</accession>
<evidence type="ECO:0000313" key="1">
    <source>
        <dbReference type="EMBL" id="ONM19327.1"/>
    </source>
</evidence>
<gene>
    <name evidence="1" type="ORF">ZEAMMB73_Zm00001d004645</name>
</gene>
<reference evidence="1" key="1">
    <citation type="submission" date="2015-12" db="EMBL/GenBank/DDBJ databases">
        <title>Update maize B73 reference genome by single molecule sequencing technologies.</title>
        <authorList>
            <consortium name="Maize Genome Sequencing Project"/>
            <person name="Ware D."/>
        </authorList>
    </citation>
    <scope>NUCLEOTIDE SEQUENCE [LARGE SCALE GENOMIC DNA]</scope>
    <source>
        <tissue evidence="1">Seedling</tissue>
    </source>
</reference>
<dbReference type="EMBL" id="CM007648">
    <property type="protein sequence ID" value="ONM19327.1"/>
    <property type="molecule type" value="Genomic_DNA"/>
</dbReference>
<sequence>MPRGRRKQTIESNEEYLSEDHLLVIFHQRVYVEPQNQEFRMHNEKTYSLREQEAKEYEDLQPTSRNTSTIHKVLCYLITHLSRFHGIMQTLIICIELKKIKVADTRQGKLQRTDRLATTHKVKRKDMQSATTFDKTKCATTSKVTMKINFLVKSIDLFSLLICISYRLWCMKRK</sequence>
<organism evidence="1">
    <name type="scientific">Zea mays</name>
    <name type="common">Maize</name>
    <dbReference type="NCBI Taxonomy" id="4577"/>
    <lineage>
        <taxon>Eukaryota</taxon>
        <taxon>Viridiplantae</taxon>
        <taxon>Streptophyta</taxon>
        <taxon>Embryophyta</taxon>
        <taxon>Tracheophyta</taxon>
        <taxon>Spermatophyta</taxon>
        <taxon>Magnoliopsida</taxon>
        <taxon>Liliopsida</taxon>
        <taxon>Poales</taxon>
        <taxon>Poaceae</taxon>
        <taxon>PACMAD clade</taxon>
        <taxon>Panicoideae</taxon>
        <taxon>Andropogonodae</taxon>
        <taxon>Andropogoneae</taxon>
        <taxon>Tripsacinae</taxon>
        <taxon>Zea</taxon>
    </lineage>
</organism>
<dbReference type="AlphaFoldDB" id="A0A1D6EGN4"/>
<name>A0A1D6EGN4_MAIZE</name>
<protein>
    <submittedName>
        <fullName evidence="1">Uncharacterized protein</fullName>
    </submittedName>
</protein>